<reference evidence="10" key="1">
    <citation type="submission" date="2025-08" db="UniProtKB">
        <authorList>
            <consortium name="RefSeq"/>
        </authorList>
    </citation>
    <scope>IDENTIFICATION</scope>
</reference>
<dbReference type="FunFam" id="3.30.70.330:FF:000284">
    <property type="entry name" value="39S ribosomal protein L23, mitochondrial"/>
    <property type="match status" value="1"/>
</dbReference>
<evidence type="ECO:0000256" key="6">
    <source>
        <dbReference type="ARBA" id="ARBA00038782"/>
    </source>
</evidence>
<keyword evidence="4" id="KW-0496">Mitochondrion</keyword>
<comment type="subcellular location">
    <subcellularLocation>
        <location evidence="1">Mitochondrion</location>
    </subcellularLocation>
</comment>
<dbReference type="GO" id="GO:0005762">
    <property type="term" value="C:mitochondrial large ribosomal subunit"/>
    <property type="evidence" value="ECO:0007669"/>
    <property type="project" value="TreeGrafter"/>
</dbReference>
<evidence type="ECO:0000256" key="2">
    <source>
        <dbReference type="ARBA" id="ARBA00006700"/>
    </source>
</evidence>
<dbReference type="Gene3D" id="3.30.70.330">
    <property type="match status" value="1"/>
</dbReference>
<evidence type="ECO:0000256" key="1">
    <source>
        <dbReference type="ARBA" id="ARBA00004173"/>
    </source>
</evidence>
<dbReference type="CTD" id="6150"/>
<dbReference type="RefSeq" id="XP_015596795.1">
    <property type="nucleotide sequence ID" value="XM_015741309.2"/>
</dbReference>
<name>A0AAJ7BYN3_CEPCN</name>
<evidence type="ECO:0000256" key="7">
    <source>
        <dbReference type="ARBA" id="ARBA00039977"/>
    </source>
</evidence>
<dbReference type="PANTHER" id="PTHR12059:SF5">
    <property type="entry name" value="LARGE RIBOSOMAL SUBUNIT PROTEIN UL23M"/>
    <property type="match status" value="1"/>
</dbReference>
<evidence type="ECO:0000313" key="10">
    <source>
        <dbReference type="RefSeq" id="XP_015596795.1"/>
    </source>
</evidence>
<dbReference type="AlphaFoldDB" id="A0AAJ7BYN3"/>
<evidence type="ECO:0000256" key="8">
    <source>
        <dbReference type="ARBA" id="ARBA00041375"/>
    </source>
</evidence>
<dbReference type="KEGG" id="ccin:107268489"/>
<comment type="similarity">
    <text evidence="2">Belongs to the universal ribosomal protein uL23 family.</text>
</comment>
<sequence>MSTRWYPVYQKGNPQLRVFLPNFWLKIVNPTMKQPKNVVQFHCSMEMTVLDVKQYLKKIYDVHPVQVNTRIQLGKIRPEPYKSILTKEEDVKVAYVVLPKDQTFEYPPLFEKDDTKDKNVTDDMAALEEAKKGFKAFIKRNKVPGTPGWFA</sequence>
<evidence type="ECO:0000256" key="5">
    <source>
        <dbReference type="ARBA" id="ARBA00023274"/>
    </source>
</evidence>
<keyword evidence="3 10" id="KW-0689">Ribosomal protein</keyword>
<keyword evidence="5" id="KW-0687">Ribonucleoprotein</keyword>
<organism evidence="9 10">
    <name type="scientific">Cephus cinctus</name>
    <name type="common">Wheat stem sawfly</name>
    <dbReference type="NCBI Taxonomy" id="211228"/>
    <lineage>
        <taxon>Eukaryota</taxon>
        <taxon>Metazoa</taxon>
        <taxon>Ecdysozoa</taxon>
        <taxon>Arthropoda</taxon>
        <taxon>Hexapoda</taxon>
        <taxon>Insecta</taxon>
        <taxon>Pterygota</taxon>
        <taxon>Neoptera</taxon>
        <taxon>Endopterygota</taxon>
        <taxon>Hymenoptera</taxon>
        <taxon>Cephoidea</taxon>
        <taxon>Cephidae</taxon>
        <taxon>Cephus</taxon>
    </lineage>
</organism>
<evidence type="ECO:0000256" key="4">
    <source>
        <dbReference type="ARBA" id="ARBA00023128"/>
    </source>
</evidence>
<accession>A0AAJ7BYN3</accession>
<evidence type="ECO:0000256" key="3">
    <source>
        <dbReference type="ARBA" id="ARBA00022980"/>
    </source>
</evidence>
<evidence type="ECO:0000313" key="9">
    <source>
        <dbReference type="Proteomes" id="UP000694920"/>
    </source>
</evidence>
<protein>
    <recommendedName>
        <fullName evidence="7">Large ribosomal subunit protein uL23m</fullName>
    </recommendedName>
    <alternativeName>
        <fullName evidence="8">39S ribosomal protein L23, mitochondrial</fullName>
    </alternativeName>
</protein>
<dbReference type="GeneID" id="107268489"/>
<dbReference type="GO" id="GO:0032543">
    <property type="term" value="P:mitochondrial translation"/>
    <property type="evidence" value="ECO:0007669"/>
    <property type="project" value="TreeGrafter"/>
</dbReference>
<dbReference type="InterPro" id="IPR012677">
    <property type="entry name" value="Nucleotide-bd_a/b_plait_sf"/>
</dbReference>
<dbReference type="GO" id="GO:0003735">
    <property type="term" value="F:structural constituent of ribosome"/>
    <property type="evidence" value="ECO:0007669"/>
    <property type="project" value="InterPro"/>
</dbReference>
<dbReference type="PANTHER" id="PTHR12059">
    <property type="entry name" value="RIBOSOMAL PROTEIN L23-RELATED"/>
    <property type="match status" value="1"/>
</dbReference>
<dbReference type="Proteomes" id="UP000694920">
    <property type="component" value="Unplaced"/>
</dbReference>
<gene>
    <name evidence="10" type="primary">LOC107268489</name>
</gene>
<proteinExistence type="inferred from homology"/>
<dbReference type="SUPFAM" id="SSF54189">
    <property type="entry name" value="Ribosomal proteins S24e, L23 and L15e"/>
    <property type="match status" value="1"/>
</dbReference>
<keyword evidence="9" id="KW-1185">Reference proteome</keyword>
<dbReference type="Pfam" id="PF00276">
    <property type="entry name" value="Ribosomal_L23"/>
    <property type="match status" value="1"/>
</dbReference>
<dbReference type="InterPro" id="IPR013025">
    <property type="entry name" value="Ribosomal_uL23-like"/>
</dbReference>
<dbReference type="InterPro" id="IPR012678">
    <property type="entry name" value="Ribosomal_uL23/eL15/eS24_sf"/>
</dbReference>
<comment type="subunit">
    <text evidence="6">Component of the mitochondrial ribosome large subunit (39S) which comprises a 16S rRNA and about 50 distinct proteins.</text>
</comment>